<gene>
    <name evidence="2" type="ORF">BBEV_2872</name>
</gene>
<keyword evidence="1" id="KW-0472">Membrane</keyword>
<protein>
    <submittedName>
        <fullName evidence="2">Uncharacterized protein</fullName>
    </submittedName>
</protein>
<keyword evidence="1" id="KW-0812">Transmembrane</keyword>
<dbReference type="AlphaFoldDB" id="A0A1D7QYW6"/>
<dbReference type="KEGG" id="bbev:BBEV_2872"/>
<feature type="transmembrane region" description="Helical" evidence="1">
    <location>
        <begin position="52"/>
        <end position="74"/>
    </location>
</feature>
<evidence type="ECO:0000256" key="1">
    <source>
        <dbReference type="SAM" id="Phobius"/>
    </source>
</evidence>
<reference evidence="2 3" key="1">
    <citation type="submission" date="2015-08" db="EMBL/GenBank/DDBJ databases">
        <title>The complete genome sequence of Bacillus beveridgei MLTeJB.</title>
        <authorList>
            <person name="Hanson T.E."/>
            <person name="Mesa C."/>
            <person name="Basesman S.M."/>
            <person name="Oremland R.S."/>
        </authorList>
    </citation>
    <scope>NUCLEOTIDE SEQUENCE [LARGE SCALE GENOMIC DNA]</scope>
    <source>
        <strain evidence="2 3">MLTeJB</strain>
    </source>
</reference>
<keyword evidence="3" id="KW-1185">Reference proteome</keyword>
<feature type="transmembrane region" description="Helical" evidence="1">
    <location>
        <begin position="141"/>
        <end position="163"/>
    </location>
</feature>
<organism evidence="2 3">
    <name type="scientific">Salisediminibacterium beveridgei</name>
    <dbReference type="NCBI Taxonomy" id="632773"/>
    <lineage>
        <taxon>Bacteria</taxon>
        <taxon>Bacillati</taxon>
        <taxon>Bacillota</taxon>
        <taxon>Bacilli</taxon>
        <taxon>Bacillales</taxon>
        <taxon>Bacillaceae</taxon>
        <taxon>Salisediminibacterium</taxon>
    </lineage>
</organism>
<feature type="transmembrane region" description="Helical" evidence="1">
    <location>
        <begin position="12"/>
        <end position="32"/>
    </location>
</feature>
<dbReference type="EMBL" id="CP012502">
    <property type="protein sequence ID" value="AOM84197.1"/>
    <property type="molecule type" value="Genomic_DNA"/>
</dbReference>
<feature type="transmembrane region" description="Helical" evidence="1">
    <location>
        <begin position="95"/>
        <end position="115"/>
    </location>
</feature>
<sequence>MTLHLVKLKLASSGYVLWQLMFLQGLGFIFSLNATSGHFGGTGLFEYRFEQYTPSLIFIFSLIWMMVVSGGMTLKREQKNLFSFPATRDTEATANGIMLLVYSGLGALTAMLLMFPHALVTRLILQTEGTVLVTNLSLGDYVIGLAATWFYLLLVGGIAYLIWMLFQQHVFVRIGTVAAIAILIFTPVNELTGAFFLWFTEETFLPTFLLKVLAVFLLSYGAGFLLLRRMEVIR</sequence>
<evidence type="ECO:0000313" key="3">
    <source>
        <dbReference type="Proteomes" id="UP000094463"/>
    </source>
</evidence>
<name>A0A1D7QYW6_9BACI</name>
<feature type="transmembrane region" description="Helical" evidence="1">
    <location>
        <begin position="208"/>
        <end position="227"/>
    </location>
</feature>
<accession>A0A1D7QYW6</accession>
<dbReference type="Proteomes" id="UP000094463">
    <property type="component" value="Chromosome"/>
</dbReference>
<dbReference type="STRING" id="632773.BBEV_2872"/>
<evidence type="ECO:0000313" key="2">
    <source>
        <dbReference type="EMBL" id="AOM84197.1"/>
    </source>
</evidence>
<feature type="transmembrane region" description="Helical" evidence="1">
    <location>
        <begin position="170"/>
        <end position="188"/>
    </location>
</feature>
<keyword evidence="1" id="KW-1133">Transmembrane helix</keyword>
<proteinExistence type="predicted"/>